<accession>A0AAP0NLX2</accession>
<gene>
    <name evidence="1" type="ORF">Scep_019187</name>
</gene>
<dbReference type="AlphaFoldDB" id="A0AAP0NLX2"/>
<keyword evidence="2" id="KW-1185">Reference proteome</keyword>
<comment type="caution">
    <text evidence="1">The sequence shown here is derived from an EMBL/GenBank/DDBJ whole genome shotgun (WGS) entry which is preliminary data.</text>
</comment>
<reference evidence="1 2" key="1">
    <citation type="submission" date="2024-01" db="EMBL/GenBank/DDBJ databases">
        <title>Genome assemblies of Stephania.</title>
        <authorList>
            <person name="Yang L."/>
        </authorList>
    </citation>
    <scope>NUCLEOTIDE SEQUENCE [LARGE SCALE GENOMIC DNA]</scope>
    <source>
        <strain evidence="1">JXDWG</strain>
        <tissue evidence="1">Leaf</tissue>
    </source>
</reference>
<name>A0AAP0NLX2_9MAGN</name>
<sequence length="174" mass="18472">MAVGPVSHLAGPRLSPRPANSIYHRIVAKIHATTVVTITIAGVACHTLRDLPARRSTIAGIAFCVRRTHRHLRCSPLRAPAAIARTCDNGARSLRRLAIASVLRAAAPSCVFGCSVASAAAVGLRAVADRTRAAALRLLSPPLNLHRHWLGPLSPRIACSADSSRIIGRLDRLL</sequence>
<organism evidence="1 2">
    <name type="scientific">Stephania cephalantha</name>
    <dbReference type="NCBI Taxonomy" id="152367"/>
    <lineage>
        <taxon>Eukaryota</taxon>
        <taxon>Viridiplantae</taxon>
        <taxon>Streptophyta</taxon>
        <taxon>Embryophyta</taxon>
        <taxon>Tracheophyta</taxon>
        <taxon>Spermatophyta</taxon>
        <taxon>Magnoliopsida</taxon>
        <taxon>Ranunculales</taxon>
        <taxon>Menispermaceae</taxon>
        <taxon>Menispermoideae</taxon>
        <taxon>Cissampelideae</taxon>
        <taxon>Stephania</taxon>
    </lineage>
</organism>
<dbReference type="EMBL" id="JBBNAG010000008">
    <property type="protein sequence ID" value="KAK9111668.1"/>
    <property type="molecule type" value="Genomic_DNA"/>
</dbReference>
<protein>
    <submittedName>
        <fullName evidence="1">Uncharacterized protein</fullName>
    </submittedName>
</protein>
<evidence type="ECO:0000313" key="1">
    <source>
        <dbReference type="EMBL" id="KAK9111668.1"/>
    </source>
</evidence>
<evidence type="ECO:0000313" key="2">
    <source>
        <dbReference type="Proteomes" id="UP001419268"/>
    </source>
</evidence>
<dbReference type="Proteomes" id="UP001419268">
    <property type="component" value="Unassembled WGS sequence"/>
</dbReference>
<proteinExistence type="predicted"/>